<sequence length="83" mass="9015">MSAPQPPQSPRTKRLRRWALASATLSAAAFLLSIVFAGAVPAAPALIYPALHFIGLASGLNGYLMWQRSDPAYDYRQEPTAEE</sequence>
<dbReference type="EMBL" id="JBHLHV010000001">
    <property type="protein sequence ID" value="MFB8891912.1"/>
    <property type="molecule type" value="Genomic_DNA"/>
</dbReference>
<reference evidence="2 3" key="1">
    <citation type="submission" date="2024-08" db="EMBL/GenBank/DDBJ databases">
        <title>Heavy metals resistant antinobacteria isolated from wastewater.</title>
        <authorList>
            <person name="Roman Ponce B."/>
            <person name="Blanco Mercado M.A."/>
            <person name="Avila Aldana I.N."/>
            <person name="Morales Arrieta S."/>
        </authorList>
    </citation>
    <scope>NUCLEOTIDE SEQUENCE [LARGE SCALE GENOMIC DNA]</scope>
    <source>
        <strain evidence="3">sma-1</strain>
    </source>
</reference>
<evidence type="ECO:0000313" key="2">
    <source>
        <dbReference type="EMBL" id="MFB8891912.1"/>
    </source>
</evidence>
<organism evidence="2 3">
    <name type="scientific">Microbacterium plantarum</name>
    <dbReference type="NCBI Taxonomy" id="1816425"/>
    <lineage>
        <taxon>Bacteria</taxon>
        <taxon>Bacillati</taxon>
        <taxon>Actinomycetota</taxon>
        <taxon>Actinomycetes</taxon>
        <taxon>Micrococcales</taxon>
        <taxon>Microbacteriaceae</taxon>
        <taxon>Microbacterium</taxon>
    </lineage>
</organism>
<keyword evidence="1" id="KW-0812">Transmembrane</keyword>
<dbReference type="InterPro" id="IPR006311">
    <property type="entry name" value="TAT_signal"/>
</dbReference>
<keyword evidence="1" id="KW-1133">Transmembrane helix</keyword>
<comment type="caution">
    <text evidence="2">The sequence shown here is derived from an EMBL/GenBank/DDBJ whole genome shotgun (WGS) entry which is preliminary data.</text>
</comment>
<protein>
    <submittedName>
        <fullName evidence="2">Uncharacterized protein</fullName>
    </submittedName>
</protein>
<proteinExistence type="predicted"/>
<keyword evidence="3" id="KW-1185">Reference proteome</keyword>
<dbReference type="Proteomes" id="UP001589643">
    <property type="component" value="Unassembled WGS sequence"/>
</dbReference>
<evidence type="ECO:0000313" key="3">
    <source>
        <dbReference type="Proteomes" id="UP001589643"/>
    </source>
</evidence>
<feature type="transmembrane region" description="Helical" evidence="1">
    <location>
        <begin position="47"/>
        <end position="66"/>
    </location>
</feature>
<keyword evidence="1" id="KW-0472">Membrane</keyword>
<dbReference type="RefSeq" id="WP_114589004.1">
    <property type="nucleotide sequence ID" value="NZ_JBHLHV010000001.1"/>
</dbReference>
<evidence type="ECO:0000256" key="1">
    <source>
        <dbReference type="SAM" id="Phobius"/>
    </source>
</evidence>
<dbReference type="PROSITE" id="PS51318">
    <property type="entry name" value="TAT"/>
    <property type="match status" value="1"/>
</dbReference>
<name>A0ABV5EPM8_9MICO</name>
<gene>
    <name evidence="2" type="ORF">AB7P39_03530</name>
</gene>
<accession>A0ABV5EPM8</accession>